<dbReference type="SMART" id="SM00507">
    <property type="entry name" value="HNHc"/>
    <property type="match status" value="1"/>
</dbReference>
<proteinExistence type="predicted"/>
<dbReference type="Pfam" id="PF01844">
    <property type="entry name" value="HNH"/>
    <property type="match status" value="1"/>
</dbReference>
<gene>
    <name evidence="2" type="ORF">C41B8_05533</name>
</gene>
<comment type="caution">
    <text evidence="2">The sequence shown here is derived from an EMBL/GenBank/DDBJ whole genome shotgun (WGS) entry which is preliminary data.</text>
</comment>
<dbReference type="STRING" id="1304275.C41B8_05533"/>
<dbReference type="Gene3D" id="1.10.30.50">
    <property type="match status" value="1"/>
</dbReference>
<sequence length="101" mass="11190">MCCHQDWRCTYCGHHLTSRHLDHVVPVSRGGTNNIENLQWLCPTCNLRKGTISSEKFISRNGAFGRKSDPIPDSFDLEAFVSAAEAGDISGALDIIDEARK</sequence>
<organism evidence="2 3">
    <name type="scientific">Salinisphaera hydrothermalis (strain C41B8)</name>
    <dbReference type="NCBI Taxonomy" id="1304275"/>
    <lineage>
        <taxon>Bacteria</taxon>
        <taxon>Pseudomonadati</taxon>
        <taxon>Pseudomonadota</taxon>
        <taxon>Gammaproteobacteria</taxon>
        <taxon>Salinisphaerales</taxon>
        <taxon>Salinisphaeraceae</taxon>
        <taxon>Salinisphaera</taxon>
    </lineage>
</organism>
<dbReference type="Proteomes" id="UP000028302">
    <property type="component" value="Unassembled WGS sequence"/>
</dbReference>
<dbReference type="PANTHER" id="PTHR33877">
    <property type="entry name" value="SLL1193 PROTEIN"/>
    <property type="match status" value="1"/>
</dbReference>
<feature type="domain" description="HNH nuclease" evidence="1">
    <location>
        <begin position="1"/>
        <end position="47"/>
    </location>
</feature>
<evidence type="ECO:0000259" key="1">
    <source>
        <dbReference type="SMART" id="SM00507"/>
    </source>
</evidence>
<dbReference type="CDD" id="cd00085">
    <property type="entry name" value="HNHc"/>
    <property type="match status" value="1"/>
</dbReference>
<evidence type="ECO:0000313" key="3">
    <source>
        <dbReference type="Proteomes" id="UP000028302"/>
    </source>
</evidence>
<dbReference type="InterPro" id="IPR052892">
    <property type="entry name" value="NA-targeting_endonuclease"/>
</dbReference>
<keyword evidence="2" id="KW-0255">Endonuclease</keyword>
<dbReference type="EMBL" id="APNK01000005">
    <property type="protein sequence ID" value="KEZ78338.1"/>
    <property type="molecule type" value="Genomic_DNA"/>
</dbReference>
<protein>
    <submittedName>
        <fullName evidence="2">HNH endonuclease</fullName>
    </submittedName>
</protein>
<dbReference type="GO" id="GO:0004519">
    <property type="term" value="F:endonuclease activity"/>
    <property type="evidence" value="ECO:0007669"/>
    <property type="project" value="UniProtKB-KW"/>
</dbReference>
<keyword evidence="2" id="KW-0540">Nuclease</keyword>
<dbReference type="InterPro" id="IPR002711">
    <property type="entry name" value="HNH"/>
</dbReference>
<reference evidence="2 3" key="1">
    <citation type="submission" date="2013-03" db="EMBL/GenBank/DDBJ databases">
        <title>Salinisphaera hydrothermalis C41B8 Genome Sequencing.</title>
        <authorList>
            <person name="Li C."/>
            <person name="Lai Q."/>
            <person name="Shao Z."/>
        </authorList>
    </citation>
    <scope>NUCLEOTIDE SEQUENCE [LARGE SCALE GENOMIC DNA]</scope>
    <source>
        <strain evidence="2 3">C41B8</strain>
    </source>
</reference>
<name>A0A084INQ4_SALHC</name>
<keyword evidence="3" id="KW-1185">Reference proteome</keyword>
<evidence type="ECO:0000313" key="2">
    <source>
        <dbReference type="EMBL" id="KEZ78338.1"/>
    </source>
</evidence>
<dbReference type="GO" id="GO:0003676">
    <property type="term" value="F:nucleic acid binding"/>
    <property type="evidence" value="ECO:0007669"/>
    <property type="project" value="InterPro"/>
</dbReference>
<dbReference type="SUPFAM" id="SSF57802">
    <property type="entry name" value="Rubredoxin-like"/>
    <property type="match status" value="1"/>
</dbReference>
<dbReference type="AlphaFoldDB" id="A0A084INQ4"/>
<keyword evidence="2" id="KW-0378">Hydrolase</keyword>
<dbReference type="InterPro" id="IPR003615">
    <property type="entry name" value="HNH_nuc"/>
</dbReference>
<dbReference type="PANTHER" id="PTHR33877:SF2">
    <property type="entry name" value="OS07G0170200 PROTEIN"/>
    <property type="match status" value="1"/>
</dbReference>
<accession>A0A084INQ4</accession>
<dbReference type="GO" id="GO:0008270">
    <property type="term" value="F:zinc ion binding"/>
    <property type="evidence" value="ECO:0007669"/>
    <property type="project" value="InterPro"/>
</dbReference>